<accession>A0ABR6IY73</accession>
<protein>
    <submittedName>
        <fullName evidence="1">Uncharacterized protein</fullName>
    </submittedName>
</protein>
<reference evidence="1 2" key="1">
    <citation type="submission" date="2020-08" db="EMBL/GenBank/DDBJ databases">
        <title>Genomic Encyclopedia of Type Strains, Phase IV (KMG-V): Genome sequencing to study the core and pangenomes of soil and plant-associated prokaryotes.</title>
        <authorList>
            <person name="Whitman W."/>
        </authorList>
    </citation>
    <scope>NUCLEOTIDE SEQUENCE [LARGE SCALE GENOMIC DNA]</scope>
    <source>
        <strain evidence="1 2">SEMIA 4087</strain>
    </source>
</reference>
<dbReference type="RefSeq" id="WP_156890803.1">
    <property type="nucleotide sequence ID" value="NZ_JACIFX010000019.1"/>
</dbReference>
<proteinExistence type="predicted"/>
<evidence type="ECO:0000313" key="1">
    <source>
        <dbReference type="EMBL" id="MBB4232869.1"/>
    </source>
</evidence>
<sequence>MTALKIEPSTFSTSRGPAMHDVHFVRLTPQCGFKKLEIIIAPTPSTSRNAAK</sequence>
<dbReference type="EMBL" id="JACIFX010000019">
    <property type="protein sequence ID" value="MBB4232869.1"/>
    <property type="molecule type" value="Genomic_DNA"/>
</dbReference>
<gene>
    <name evidence="1" type="ORF">GGD56_006768</name>
</gene>
<organism evidence="1 2">
    <name type="scientific">Rhizobium mongolense</name>
    <dbReference type="NCBI Taxonomy" id="57676"/>
    <lineage>
        <taxon>Bacteria</taxon>
        <taxon>Pseudomonadati</taxon>
        <taxon>Pseudomonadota</taxon>
        <taxon>Alphaproteobacteria</taxon>
        <taxon>Hyphomicrobiales</taxon>
        <taxon>Rhizobiaceae</taxon>
        <taxon>Rhizobium/Agrobacterium group</taxon>
        <taxon>Rhizobium</taxon>
    </lineage>
</organism>
<keyword evidence="2" id="KW-1185">Reference proteome</keyword>
<dbReference type="Proteomes" id="UP000551353">
    <property type="component" value="Unassembled WGS sequence"/>
</dbReference>
<comment type="caution">
    <text evidence="1">The sequence shown here is derived from an EMBL/GenBank/DDBJ whole genome shotgun (WGS) entry which is preliminary data.</text>
</comment>
<name>A0ABR6IY73_9HYPH</name>
<evidence type="ECO:0000313" key="2">
    <source>
        <dbReference type="Proteomes" id="UP000551353"/>
    </source>
</evidence>